<feature type="coiled-coil region" evidence="1">
    <location>
        <begin position="154"/>
        <end position="181"/>
    </location>
</feature>
<evidence type="ECO:0000256" key="2">
    <source>
        <dbReference type="SAM" id="MobiDB-lite"/>
    </source>
</evidence>
<dbReference type="AlphaFoldDB" id="A0AAU9IV87"/>
<sequence>MEGSGVYNTATSKSFLVDDYLEPKFGRKRFDVHKNMQSHHVAYNRKGMVTDVQVRKDSGNYDYPAASYFKQPEIITQSPQKNVSSNQNQSQTYQEKLLQSYQRKVGNNPWENPAENRAYYDEPKFQQINSQEYENVPQEVQKQPENGQDYNELDALYNQEIELLKEQLKQKENQLKLYQNPAETTPLANENIPKEIPNEPYQPQYTENKRSSSEISFQMSARDQKRQLEAMARQKEIENRLENLRKLREVEYFERLEKERKAKEYKENLEIQEMLKHQISQKNDLYSNRNLSSSLSPAYSQTNIPSDNVQKAIYEAESMYSTSFPRYTKKSPKPYIFNPITGLLKDTSKYVPEFLSPILQQSPAMYASAFNSQSRLAPELASSYVKTNEATPNQGPSPDTSLAYKPDYRERNDERIRSLSQNEKNLADYGSMIMQGKYGR</sequence>
<comment type="caution">
    <text evidence="3">The sequence shown here is derived from an EMBL/GenBank/DDBJ whole genome shotgun (WGS) entry which is preliminary data.</text>
</comment>
<keyword evidence="1" id="KW-0175">Coiled coil</keyword>
<proteinExistence type="predicted"/>
<accession>A0AAU9IV87</accession>
<gene>
    <name evidence="3" type="ORF">BSTOLATCC_MIC20250</name>
</gene>
<dbReference type="EMBL" id="CAJZBQ010000019">
    <property type="protein sequence ID" value="CAG9317945.1"/>
    <property type="molecule type" value="Genomic_DNA"/>
</dbReference>
<feature type="region of interest" description="Disordered" evidence="2">
    <location>
        <begin position="187"/>
        <end position="211"/>
    </location>
</feature>
<feature type="coiled-coil region" evidence="1">
    <location>
        <begin position="218"/>
        <end position="282"/>
    </location>
</feature>
<reference evidence="3" key="1">
    <citation type="submission" date="2021-09" db="EMBL/GenBank/DDBJ databases">
        <authorList>
            <consortium name="AG Swart"/>
            <person name="Singh M."/>
            <person name="Singh A."/>
            <person name="Seah K."/>
            <person name="Emmerich C."/>
        </authorList>
    </citation>
    <scope>NUCLEOTIDE SEQUENCE</scope>
    <source>
        <strain evidence="3">ATCC30299</strain>
    </source>
</reference>
<evidence type="ECO:0000313" key="4">
    <source>
        <dbReference type="Proteomes" id="UP001162131"/>
    </source>
</evidence>
<protein>
    <submittedName>
        <fullName evidence="3">Uncharacterized protein</fullName>
    </submittedName>
</protein>
<name>A0AAU9IV87_9CILI</name>
<keyword evidence="4" id="KW-1185">Reference proteome</keyword>
<evidence type="ECO:0000313" key="3">
    <source>
        <dbReference type="EMBL" id="CAG9317945.1"/>
    </source>
</evidence>
<organism evidence="3 4">
    <name type="scientific">Blepharisma stoltei</name>
    <dbReference type="NCBI Taxonomy" id="1481888"/>
    <lineage>
        <taxon>Eukaryota</taxon>
        <taxon>Sar</taxon>
        <taxon>Alveolata</taxon>
        <taxon>Ciliophora</taxon>
        <taxon>Postciliodesmatophora</taxon>
        <taxon>Heterotrichea</taxon>
        <taxon>Heterotrichida</taxon>
        <taxon>Blepharismidae</taxon>
        <taxon>Blepharisma</taxon>
    </lineage>
</organism>
<feature type="compositionally biased region" description="Polar residues" evidence="2">
    <location>
        <begin position="387"/>
        <end position="400"/>
    </location>
</feature>
<dbReference type="Proteomes" id="UP001162131">
    <property type="component" value="Unassembled WGS sequence"/>
</dbReference>
<feature type="region of interest" description="Disordered" evidence="2">
    <location>
        <begin position="387"/>
        <end position="406"/>
    </location>
</feature>
<evidence type="ECO:0000256" key="1">
    <source>
        <dbReference type="SAM" id="Coils"/>
    </source>
</evidence>